<reference evidence="1 2" key="2">
    <citation type="journal article" date="2022" name="Mol. Ecol. Resour.">
        <title>The genomes of chicory, endive, great burdock and yacon provide insights into Asteraceae paleo-polyploidization history and plant inulin production.</title>
        <authorList>
            <person name="Fan W."/>
            <person name="Wang S."/>
            <person name="Wang H."/>
            <person name="Wang A."/>
            <person name="Jiang F."/>
            <person name="Liu H."/>
            <person name="Zhao H."/>
            <person name="Xu D."/>
            <person name="Zhang Y."/>
        </authorList>
    </citation>
    <scope>NUCLEOTIDE SEQUENCE [LARGE SCALE GENOMIC DNA]</scope>
    <source>
        <strain evidence="2">cv. Punajuju</strain>
        <tissue evidence="1">Leaves</tissue>
    </source>
</reference>
<proteinExistence type="predicted"/>
<name>A0ACB9G947_CICIN</name>
<dbReference type="Proteomes" id="UP001055811">
    <property type="component" value="Linkage Group LG02"/>
</dbReference>
<gene>
    <name evidence="1" type="ORF">L2E82_09670</name>
</gene>
<protein>
    <submittedName>
        <fullName evidence="1">Uncharacterized protein</fullName>
    </submittedName>
</protein>
<sequence length="116" mass="12242">MGLGPIAGTPSAYVCGCPIWGAMDFNPAQLTNPGTNPVNHRVFERKLRPKPSGRGHACLGVTHRVAPNHASLIGTHGIGAEIGLPCLWCGWPKLESPAVDARLVVVEKTLVLCRAS</sequence>
<organism evidence="1 2">
    <name type="scientific">Cichorium intybus</name>
    <name type="common">Chicory</name>
    <dbReference type="NCBI Taxonomy" id="13427"/>
    <lineage>
        <taxon>Eukaryota</taxon>
        <taxon>Viridiplantae</taxon>
        <taxon>Streptophyta</taxon>
        <taxon>Embryophyta</taxon>
        <taxon>Tracheophyta</taxon>
        <taxon>Spermatophyta</taxon>
        <taxon>Magnoliopsida</taxon>
        <taxon>eudicotyledons</taxon>
        <taxon>Gunneridae</taxon>
        <taxon>Pentapetalae</taxon>
        <taxon>asterids</taxon>
        <taxon>campanulids</taxon>
        <taxon>Asterales</taxon>
        <taxon>Asteraceae</taxon>
        <taxon>Cichorioideae</taxon>
        <taxon>Cichorieae</taxon>
        <taxon>Cichoriinae</taxon>
        <taxon>Cichorium</taxon>
    </lineage>
</organism>
<accession>A0ACB9G947</accession>
<comment type="caution">
    <text evidence="1">The sequence shown here is derived from an EMBL/GenBank/DDBJ whole genome shotgun (WGS) entry which is preliminary data.</text>
</comment>
<evidence type="ECO:0000313" key="2">
    <source>
        <dbReference type="Proteomes" id="UP001055811"/>
    </source>
</evidence>
<dbReference type="EMBL" id="CM042010">
    <property type="protein sequence ID" value="KAI3779940.1"/>
    <property type="molecule type" value="Genomic_DNA"/>
</dbReference>
<reference evidence="2" key="1">
    <citation type="journal article" date="2022" name="Mol. Ecol. Resour.">
        <title>The genomes of chicory, endive, great burdock and yacon provide insights into Asteraceae palaeo-polyploidization history and plant inulin production.</title>
        <authorList>
            <person name="Fan W."/>
            <person name="Wang S."/>
            <person name="Wang H."/>
            <person name="Wang A."/>
            <person name="Jiang F."/>
            <person name="Liu H."/>
            <person name="Zhao H."/>
            <person name="Xu D."/>
            <person name="Zhang Y."/>
        </authorList>
    </citation>
    <scope>NUCLEOTIDE SEQUENCE [LARGE SCALE GENOMIC DNA]</scope>
    <source>
        <strain evidence="2">cv. Punajuju</strain>
    </source>
</reference>
<keyword evidence="2" id="KW-1185">Reference proteome</keyword>
<evidence type="ECO:0000313" key="1">
    <source>
        <dbReference type="EMBL" id="KAI3779940.1"/>
    </source>
</evidence>